<keyword evidence="1" id="KW-0472">Membrane</keyword>
<dbReference type="Gramene" id="KGN59285">
    <property type="protein sequence ID" value="KGN59285"/>
    <property type="gene ID" value="Csa_3G800680"/>
</dbReference>
<keyword evidence="1" id="KW-0812">Transmembrane</keyword>
<feature type="transmembrane region" description="Helical" evidence="1">
    <location>
        <begin position="12"/>
        <end position="36"/>
    </location>
</feature>
<evidence type="ECO:0000313" key="2">
    <source>
        <dbReference type="EMBL" id="KGN59285.1"/>
    </source>
</evidence>
<dbReference type="Proteomes" id="UP000029981">
    <property type="component" value="Chromosome 3"/>
</dbReference>
<organism evidence="2 3">
    <name type="scientific">Cucumis sativus</name>
    <name type="common">Cucumber</name>
    <dbReference type="NCBI Taxonomy" id="3659"/>
    <lineage>
        <taxon>Eukaryota</taxon>
        <taxon>Viridiplantae</taxon>
        <taxon>Streptophyta</taxon>
        <taxon>Embryophyta</taxon>
        <taxon>Tracheophyta</taxon>
        <taxon>Spermatophyta</taxon>
        <taxon>Magnoliopsida</taxon>
        <taxon>eudicotyledons</taxon>
        <taxon>Gunneridae</taxon>
        <taxon>Pentapetalae</taxon>
        <taxon>rosids</taxon>
        <taxon>fabids</taxon>
        <taxon>Cucurbitales</taxon>
        <taxon>Cucurbitaceae</taxon>
        <taxon>Benincaseae</taxon>
        <taxon>Cucumis</taxon>
    </lineage>
</organism>
<keyword evidence="3" id="KW-1185">Reference proteome</keyword>
<protein>
    <submittedName>
        <fullName evidence="2">Uncharacterized protein</fullName>
    </submittedName>
</protein>
<dbReference type="AlphaFoldDB" id="A0A0A0LB91"/>
<name>A0A0A0LB91_CUCSA</name>
<gene>
    <name evidence="2" type="ORF">Csa_3G800680</name>
</gene>
<reference evidence="2 3" key="2">
    <citation type="journal article" date="2009" name="PLoS ONE">
        <title>An integrated genetic and cytogenetic map of the cucumber genome.</title>
        <authorList>
            <person name="Ren Y."/>
            <person name="Zhang Z."/>
            <person name="Liu J."/>
            <person name="Staub J.E."/>
            <person name="Han Y."/>
            <person name="Cheng Z."/>
            <person name="Li X."/>
            <person name="Lu J."/>
            <person name="Miao H."/>
            <person name="Kang H."/>
            <person name="Xie B."/>
            <person name="Gu X."/>
            <person name="Wang X."/>
            <person name="Du Y."/>
            <person name="Jin W."/>
            <person name="Huang S."/>
        </authorList>
    </citation>
    <scope>NUCLEOTIDE SEQUENCE [LARGE SCALE GENOMIC DNA]</scope>
    <source>
        <strain evidence="3">cv. 9930</strain>
    </source>
</reference>
<evidence type="ECO:0000256" key="1">
    <source>
        <dbReference type="SAM" id="Phobius"/>
    </source>
</evidence>
<evidence type="ECO:0000313" key="3">
    <source>
        <dbReference type="Proteomes" id="UP000029981"/>
    </source>
</evidence>
<dbReference type="EMBL" id="CM002924">
    <property type="protein sequence ID" value="KGN59285.1"/>
    <property type="molecule type" value="Genomic_DNA"/>
</dbReference>
<reference evidence="2 3" key="1">
    <citation type="journal article" date="2009" name="Nat. Genet.">
        <title>The genome of the cucumber, Cucumis sativus L.</title>
        <authorList>
            <person name="Huang S."/>
            <person name="Li R."/>
            <person name="Zhang Z."/>
            <person name="Li L."/>
            <person name="Gu X."/>
            <person name="Fan W."/>
            <person name="Lucas W.J."/>
            <person name="Wang X."/>
            <person name="Xie B."/>
            <person name="Ni P."/>
            <person name="Ren Y."/>
            <person name="Zhu H."/>
            <person name="Li J."/>
            <person name="Lin K."/>
            <person name="Jin W."/>
            <person name="Fei Z."/>
            <person name="Li G."/>
            <person name="Staub J."/>
            <person name="Kilian A."/>
            <person name="van der Vossen E.A."/>
            <person name="Wu Y."/>
            <person name="Guo J."/>
            <person name="He J."/>
            <person name="Jia Z."/>
            <person name="Ren Y."/>
            <person name="Tian G."/>
            <person name="Lu Y."/>
            <person name="Ruan J."/>
            <person name="Qian W."/>
            <person name="Wang M."/>
            <person name="Huang Q."/>
            <person name="Li B."/>
            <person name="Xuan Z."/>
            <person name="Cao J."/>
            <person name="Asan"/>
            <person name="Wu Z."/>
            <person name="Zhang J."/>
            <person name="Cai Q."/>
            <person name="Bai Y."/>
            <person name="Zhao B."/>
            <person name="Han Y."/>
            <person name="Li Y."/>
            <person name="Li X."/>
            <person name="Wang S."/>
            <person name="Shi Q."/>
            <person name="Liu S."/>
            <person name="Cho W.K."/>
            <person name="Kim J.Y."/>
            <person name="Xu Y."/>
            <person name="Heller-Uszynska K."/>
            <person name="Miao H."/>
            <person name="Cheng Z."/>
            <person name="Zhang S."/>
            <person name="Wu J."/>
            <person name="Yang Y."/>
            <person name="Kang H."/>
            <person name="Li M."/>
            <person name="Liang H."/>
            <person name="Ren X."/>
            <person name="Shi Z."/>
            <person name="Wen M."/>
            <person name="Jian M."/>
            <person name="Yang H."/>
            <person name="Zhang G."/>
            <person name="Yang Z."/>
            <person name="Chen R."/>
            <person name="Liu S."/>
            <person name="Li J."/>
            <person name="Ma L."/>
            <person name="Liu H."/>
            <person name="Zhou Y."/>
            <person name="Zhao J."/>
            <person name="Fang X."/>
            <person name="Li G."/>
            <person name="Fang L."/>
            <person name="Li Y."/>
            <person name="Liu D."/>
            <person name="Zheng H."/>
            <person name="Zhang Y."/>
            <person name="Qin N."/>
            <person name="Li Z."/>
            <person name="Yang G."/>
            <person name="Yang S."/>
            <person name="Bolund L."/>
            <person name="Kristiansen K."/>
            <person name="Zheng H."/>
            <person name="Li S."/>
            <person name="Zhang X."/>
            <person name="Yang H."/>
            <person name="Wang J."/>
            <person name="Sun R."/>
            <person name="Zhang B."/>
            <person name="Jiang S."/>
            <person name="Wang J."/>
            <person name="Du Y."/>
            <person name="Li S."/>
        </authorList>
    </citation>
    <scope>NUCLEOTIDE SEQUENCE [LARGE SCALE GENOMIC DNA]</scope>
    <source>
        <strain evidence="3">cv. 9930</strain>
    </source>
</reference>
<sequence>MLTSFVSQFIQGYLLIFVSSFAWVILHLLNIVVGVVQMGESRYFGSDTQNQREERYPIPLTSALNTITDRRSGRKTRVYIGAGISFGSLDRLEAAISLRLSQAITKLGRVEGLPMLYEVRGPGVAQDESFSVLLRS</sequence>
<accession>A0A0A0LB91</accession>
<proteinExistence type="predicted"/>
<keyword evidence="1" id="KW-1133">Transmembrane helix</keyword>
<reference evidence="2 3" key="4">
    <citation type="journal article" date="2011" name="BMC Genomics">
        <title>RNA-Seq improves annotation of protein-coding genes in the cucumber genome.</title>
        <authorList>
            <person name="Li Z."/>
            <person name="Zhang Z."/>
            <person name="Yan P."/>
            <person name="Huang S."/>
            <person name="Fei Z."/>
            <person name="Lin K."/>
        </authorList>
    </citation>
    <scope>NUCLEOTIDE SEQUENCE [LARGE SCALE GENOMIC DNA]</scope>
    <source>
        <strain evidence="3">cv. 9930</strain>
    </source>
</reference>
<reference evidence="2 3" key="3">
    <citation type="journal article" date="2010" name="BMC Genomics">
        <title>Transcriptome sequencing and comparative analysis of cucumber flowers with different sex types.</title>
        <authorList>
            <person name="Guo S."/>
            <person name="Zheng Y."/>
            <person name="Joung J.G."/>
            <person name="Liu S."/>
            <person name="Zhang Z."/>
            <person name="Crasta O.R."/>
            <person name="Sobral B.W."/>
            <person name="Xu Y."/>
            <person name="Huang S."/>
            <person name="Fei Z."/>
        </authorList>
    </citation>
    <scope>NUCLEOTIDE SEQUENCE [LARGE SCALE GENOMIC DNA]</scope>
    <source>
        <strain evidence="3">cv. 9930</strain>
    </source>
</reference>